<protein>
    <submittedName>
        <fullName evidence="2">Uncharacterized protein</fullName>
    </submittedName>
</protein>
<dbReference type="AlphaFoldDB" id="A0A3D8TAF6"/>
<feature type="compositionally biased region" description="Acidic residues" evidence="1">
    <location>
        <begin position="80"/>
        <end position="102"/>
    </location>
</feature>
<feature type="region of interest" description="Disordered" evidence="1">
    <location>
        <begin position="1"/>
        <end position="27"/>
    </location>
</feature>
<name>A0A3D8TAF6_9HELO</name>
<gene>
    <name evidence="2" type="ORF">BP5796_01094</name>
</gene>
<evidence type="ECO:0000313" key="2">
    <source>
        <dbReference type="EMBL" id="RDW95331.1"/>
    </source>
</evidence>
<dbReference type="OrthoDB" id="3903267at2759"/>
<accession>A0A3D8TAF6</accession>
<feature type="compositionally biased region" description="Acidic residues" evidence="1">
    <location>
        <begin position="131"/>
        <end position="148"/>
    </location>
</feature>
<reference evidence="2 3" key="1">
    <citation type="journal article" date="2018" name="IMA Fungus">
        <title>IMA Genome-F 9: Draft genome sequence of Annulohypoxylon stygium, Aspergillus mulundensis, Berkeleyomyces basicola (syn. Thielaviopsis basicola), Ceratocystis smalleyi, two Cercospora beticola strains, Coleophoma cylindrospora, Fusarium fracticaudum, Phialophora cf. hyalina, and Morchella septimelata.</title>
        <authorList>
            <person name="Wingfield B.D."/>
            <person name="Bills G.F."/>
            <person name="Dong Y."/>
            <person name="Huang W."/>
            <person name="Nel W.J."/>
            <person name="Swalarsk-Parry B.S."/>
            <person name="Vaghefi N."/>
            <person name="Wilken P.M."/>
            <person name="An Z."/>
            <person name="de Beer Z.W."/>
            <person name="De Vos L."/>
            <person name="Chen L."/>
            <person name="Duong T.A."/>
            <person name="Gao Y."/>
            <person name="Hammerbacher A."/>
            <person name="Kikkert J.R."/>
            <person name="Li Y."/>
            <person name="Li H."/>
            <person name="Li K."/>
            <person name="Li Q."/>
            <person name="Liu X."/>
            <person name="Ma X."/>
            <person name="Naidoo K."/>
            <person name="Pethybridge S.J."/>
            <person name="Sun J."/>
            <person name="Steenkamp E.T."/>
            <person name="van der Nest M.A."/>
            <person name="van Wyk S."/>
            <person name="Wingfield M.J."/>
            <person name="Xiong C."/>
            <person name="Yue Q."/>
            <person name="Zhang X."/>
        </authorList>
    </citation>
    <scope>NUCLEOTIDE SEQUENCE [LARGE SCALE GENOMIC DNA]</scope>
    <source>
        <strain evidence="2 3">BP5796</strain>
    </source>
</reference>
<dbReference type="EMBL" id="PDLN01000001">
    <property type="protein sequence ID" value="RDW95331.1"/>
    <property type="molecule type" value="Genomic_DNA"/>
</dbReference>
<evidence type="ECO:0000313" key="3">
    <source>
        <dbReference type="Proteomes" id="UP000256328"/>
    </source>
</evidence>
<proteinExistence type="predicted"/>
<evidence type="ECO:0000256" key="1">
    <source>
        <dbReference type="SAM" id="MobiDB-lite"/>
    </source>
</evidence>
<comment type="caution">
    <text evidence="2">The sequence shown here is derived from an EMBL/GenBank/DDBJ whole genome shotgun (WGS) entry which is preliminary data.</text>
</comment>
<organism evidence="2 3">
    <name type="scientific">Coleophoma crateriformis</name>
    <dbReference type="NCBI Taxonomy" id="565419"/>
    <lineage>
        <taxon>Eukaryota</taxon>
        <taxon>Fungi</taxon>
        <taxon>Dikarya</taxon>
        <taxon>Ascomycota</taxon>
        <taxon>Pezizomycotina</taxon>
        <taxon>Leotiomycetes</taxon>
        <taxon>Helotiales</taxon>
        <taxon>Dermateaceae</taxon>
        <taxon>Coleophoma</taxon>
    </lineage>
</organism>
<dbReference type="Proteomes" id="UP000256328">
    <property type="component" value="Unassembled WGS sequence"/>
</dbReference>
<feature type="region of interest" description="Disordered" evidence="1">
    <location>
        <begin position="63"/>
        <end position="153"/>
    </location>
</feature>
<keyword evidence="3" id="KW-1185">Reference proteome</keyword>
<sequence length="376" mass="41925">MASGKTLAEARRGSCANVKSPPPRVVEGHNCVVIRERTEHAIPKTPYGNDVIMGKRIHPEPIYSKGKEKAIDAVKPGATSDDDNDSEEVPIDTDDGDDDYVDDAPQNKRKRGAPATSFSQGPKSKRVKTDEEVDEEYDEDAELDDEEEGKSKFSKNARGYKGRNLVDWHSDLTADRFLLCLQYEAAKLHIPLPWQAAIDRFAGPGSSDRATMQWLTKLRTMVMKKGFLVPPRVWGSRFETDDNGRIRGYVLAEDRNGNLRCREVLFEEDFKGRKKALEVAGSIGKGSGSYLHDPVAGEVARLKGKAAIKVRKSIEGANLGYFKISTESTDLKRKEVYYLVKQKEGDDKYRVFKVLGKSAHLMLLPGSVNSLVFSEE</sequence>